<name>A0ACC2MDX1_PERAE</name>
<reference evidence="1 2" key="1">
    <citation type="journal article" date="2022" name="Hortic Res">
        <title>A haplotype resolved chromosomal level avocado genome allows analysis of novel avocado genes.</title>
        <authorList>
            <person name="Nath O."/>
            <person name="Fletcher S.J."/>
            <person name="Hayward A."/>
            <person name="Shaw L.M."/>
            <person name="Masouleh A.K."/>
            <person name="Furtado A."/>
            <person name="Henry R.J."/>
            <person name="Mitter N."/>
        </authorList>
    </citation>
    <scope>NUCLEOTIDE SEQUENCE [LARGE SCALE GENOMIC DNA]</scope>
    <source>
        <strain evidence="2">cv. Hass</strain>
    </source>
</reference>
<evidence type="ECO:0000313" key="2">
    <source>
        <dbReference type="Proteomes" id="UP001234297"/>
    </source>
</evidence>
<accession>A0ACC2MDX1</accession>
<gene>
    <name evidence="1" type="ORF">MRB53_005740</name>
</gene>
<dbReference type="Proteomes" id="UP001234297">
    <property type="component" value="Chromosome 2"/>
</dbReference>
<sequence>MDLGAVVQTLLATSTTERCYHLISLIPACKYNPQPFVYTPQVKQHQWFASKASPSLKTEGDVLLFEKIFHQGKSWMMQLLAIACLSLAQLEGFNSLDSGLLRLLLQWPYL</sequence>
<organism evidence="1 2">
    <name type="scientific">Persea americana</name>
    <name type="common">Avocado</name>
    <dbReference type="NCBI Taxonomy" id="3435"/>
    <lineage>
        <taxon>Eukaryota</taxon>
        <taxon>Viridiplantae</taxon>
        <taxon>Streptophyta</taxon>
        <taxon>Embryophyta</taxon>
        <taxon>Tracheophyta</taxon>
        <taxon>Spermatophyta</taxon>
        <taxon>Magnoliopsida</taxon>
        <taxon>Magnoliidae</taxon>
        <taxon>Laurales</taxon>
        <taxon>Lauraceae</taxon>
        <taxon>Persea</taxon>
    </lineage>
</organism>
<comment type="caution">
    <text evidence="1">The sequence shown here is derived from an EMBL/GenBank/DDBJ whole genome shotgun (WGS) entry which is preliminary data.</text>
</comment>
<evidence type="ECO:0000313" key="1">
    <source>
        <dbReference type="EMBL" id="KAJ8643992.1"/>
    </source>
</evidence>
<protein>
    <submittedName>
        <fullName evidence="1">Uncharacterized protein</fullName>
    </submittedName>
</protein>
<dbReference type="EMBL" id="CM056810">
    <property type="protein sequence ID" value="KAJ8643992.1"/>
    <property type="molecule type" value="Genomic_DNA"/>
</dbReference>
<keyword evidence="2" id="KW-1185">Reference proteome</keyword>
<proteinExistence type="predicted"/>